<feature type="chain" id="PRO_5024365930" evidence="5">
    <location>
        <begin position="22"/>
        <end position="373"/>
    </location>
</feature>
<dbReference type="PROSITE" id="PS51352">
    <property type="entry name" value="THIOREDOXIN_2"/>
    <property type="match status" value="1"/>
</dbReference>
<protein>
    <submittedName>
        <fullName evidence="7">AhpC/TSA family protein</fullName>
    </submittedName>
</protein>
<sequence>MKSLKEFLVLILCAVPLFLNAQNISISGKVAGVSSGTMLLIAQPHESQFDTICAAPFNNGYFKMITTLSEPQALRLAVKGYAGGFTLLAEPNAAYSAHLQDGALRTIWGAPLQDAYNNLQAADSEKAKVLEQLKARYDSLKQAGKFRSASRVNDSISMLQTMRKALCDSVYAANDNLLPAHNTWANVQTCDKLLDECRSIYNALGTGAKASLSGRLLKERIDRLAKTEQGRPAPDFELIDINGDALKMSEVKAKLKIIDFWASWCGPCRLNNPSLKRLYEECHAKGLEIIAVSLDEDKMAWKAAVDKQALPWLHVSSLKGWKCPVAQQYSVTAVPAMFVLDENNRIVATQLRGESLDNFVKERLGLSQNVENE</sequence>
<evidence type="ECO:0000256" key="2">
    <source>
        <dbReference type="ARBA" id="ARBA00022748"/>
    </source>
</evidence>
<comment type="subcellular location">
    <subcellularLocation>
        <location evidence="1">Cell envelope</location>
    </subcellularLocation>
</comment>
<dbReference type="SUPFAM" id="SSF52833">
    <property type="entry name" value="Thioredoxin-like"/>
    <property type="match status" value="1"/>
</dbReference>
<evidence type="ECO:0000256" key="4">
    <source>
        <dbReference type="ARBA" id="ARBA00023284"/>
    </source>
</evidence>
<gene>
    <name evidence="7" type="ORF">C7Y71_011365</name>
</gene>
<accession>A0A5P8E944</accession>
<dbReference type="Gene3D" id="3.40.30.10">
    <property type="entry name" value="Glutaredoxin"/>
    <property type="match status" value="1"/>
</dbReference>
<dbReference type="InterPro" id="IPR017937">
    <property type="entry name" value="Thioredoxin_CS"/>
</dbReference>
<dbReference type="PANTHER" id="PTHR42852">
    <property type="entry name" value="THIOL:DISULFIDE INTERCHANGE PROTEIN DSBE"/>
    <property type="match status" value="1"/>
</dbReference>
<dbReference type="PROSITE" id="PS00194">
    <property type="entry name" value="THIOREDOXIN_1"/>
    <property type="match status" value="1"/>
</dbReference>
<dbReference type="GO" id="GO:0016491">
    <property type="term" value="F:oxidoreductase activity"/>
    <property type="evidence" value="ECO:0007669"/>
    <property type="project" value="InterPro"/>
</dbReference>
<dbReference type="RefSeq" id="WP_111899060.1">
    <property type="nucleotide sequence ID" value="NZ_CP033459.1"/>
</dbReference>
<keyword evidence="4" id="KW-0676">Redox-active center</keyword>
<dbReference type="EMBL" id="CP033459">
    <property type="protein sequence ID" value="QFQ13555.1"/>
    <property type="molecule type" value="Genomic_DNA"/>
</dbReference>
<feature type="signal peptide" evidence="5">
    <location>
        <begin position="1"/>
        <end position="21"/>
    </location>
</feature>
<evidence type="ECO:0000313" key="7">
    <source>
        <dbReference type="EMBL" id="QFQ13555.1"/>
    </source>
</evidence>
<proteinExistence type="predicted"/>
<keyword evidence="3" id="KW-1015">Disulfide bond</keyword>
<evidence type="ECO:0000256" key="3">
    <source>
        <dbReference type="ARBA" id="ARBA00023157"/>
    </source>
</evidence>
<evidence type="ECO:0000256" key="5">
    <source>
        <dbReference type="SAM" id="SignalP"/>
    </source>
</evidence>
<evidence type="ECO:0000313" key="8">
    <source>
        <dbReference type="Proteomes" id="UP000249375"/>
    </source>
</evidence>
<dbReference type="PANTHER" id="PTHR42852:SF6">
    <property type="entry name" value="THIOL:DISULFIDE INTERCHANGE PROTEIN DSBE"/>
    <property type="match status" value="1"/>
</dbReference>
<name>A0A5P8E944_9BACT</name>
<dbReference type="KEGG" id="alq:C7Y71_011365"/>
<dbReference type="InterPro" id="IPR036249">
    <property type="entry name" value="Thioredoxin-like_sf"/>
</dbReference>
<organism evidence="7 8">
    <name type="scientific">Pseudoprevotella muciniphila</name>
    <dbReference type="NCBI Taxonomy" id="2133944"/>
    <lineage>
        <taxon>Bacteria</taxon>
        <taxon>Pseudomonadati</taxon>
        <taxon>Bacteroidota</taxon>
        <taxon>Bacteroidia</taxon>
        <taxon>Bacteroidales</taxon>
        <taxon>Prevotellaceae</taxon>
        <taxon>Pseudoprevotella</taxon>
    </lineage>
</organism>
<dbReference type="OrthoDB" id="9794348at2"/>
<evidence type="ECO:0000256" key="1">
    <source>
        <dbReference type="ARBA" id="ARBA00004196"/>
    </source>
</evidence>
<dbReference type="InterPro" id="IPR050553">
    <property type="entry name" value="Thioredoxin_ResA/DsbE_sf"/>
</dbReference>
<feature type="domain" description="Thioredoxin" evidence="6">
    <location>
        <begin position="227"/>
        <end position="369"/>
    </location>
</feature>
<keyword evidence="8" id="KW-1185">Reference proteome</keyword>
<keyword evidence="2" id="KW-0201">Cytochrome c-type biogenesis</keyword>
<keyword evidence="5" id="KW-0732">Signal</keyword>
<dbReference type="InterPro" id="IPR013740">
    <property type="entry name" value="Redoxin"/>
</dbReference>
<dbReference type="CDD" id="cd02966">
    <property type="entry name" value="TlpA_like_family"/>
    <property type="match status" value="1"/>
</dbReference>
<dbReference type="Pfam" id="PF08534">
    <property type="entry name" value="Redoxin"/>
    <property type="match status" value="1"/>
</dbReference>
<dbReference type="GO" id="GO:0030313">
    <property type="term" value="C:cell envelope"/>
    <property type="evidence" value="ECO:0007669"/>
    <property type="project" value="UniProtKB-SubCell"/>
</dbReference>
<dbReference type="GO" id="GO:0017004">
    <property type="term" value="P:cytochrome complex assembly"/>
    <property type="evidence" value="ECO:0007669"/>
    <property type="project" value="UniProtKB-KW"/>
</dbReference>
<reference evidence="7 8" key="1">
    <citation type="submission" date="2018-11" db="EMBL/GenBank/DDBJ databases">
        <authorList>
            <person name="Na S.W."/>
            <person name="Baik M."/>
        </authorList>
    </citation>
    <scope>NUCLEOTIDE SEQUENCE [LARGE SCALE GENOMIC DNA]</scope>
    <source>
        <strain evidence="7 8">E39</strain>
    </source>
</reference>
<dbReference type="Proteomes" id="UP000249375">
    <property type="component" value="Chromosome"/>
</dbReference>
<dbReference type="InterPro" id="IPR013766">
    <property type="entry name" value="Thioredoxin_domain"/>
</dbReference>
<evidence type="ECO:0000259" key="6">
    <source>
        <dbReference type="PROSITE" id="PS51352"/>
    </source>
</evidence>
<dbReference type="AlphaFoldDB" id="A0A5P8E944"/>